<feature type="domain" description="Bacterial Pleckstrin homology" evidence="1">
    <location>
        <begin position="22"/>
        <end position="117"/>
    </location>
</feature>
<evidence type="ECO:0000313" key="3">
    <source>
        <dbReference type="Proteomes" id="UP001140258"/>
    </source>
</evidence>
<dbReference type="RefSeq" id="WP_209631745.1">
    <property type="nucleotide sequence ID" value="NZ_JANUCQ010000002.1"/>
</dbReference>
<dbReference type="Proteomes" id="UP001140258">
    <property type="component" value="Unassembled WGS sequence"/>
</dbReference>
<gene>
    <name evidence="2" type="ORF">M2325_000977</name>
</gene>
<dbReference type="EMBL" id="JANUCQ010000002">
    <property type="protein sequence ID" value="MCS3922292.1"/>
    <property type="molecule type" value="Genomic_DNA"/>
</dbReference>
<reference evidence="2" key="1">
    <citation type="submission" date="2022-08" db="EMBL/GenBank/DDBJ databases">
        <title>Genomic Encyclopedia of Type Strains, Phase V (KMG-V): Genome sequencing to study the core and pangenomes of soil and plant-associated prokaryotes.</title>
        <authorList>
            <person name="Whitman W."/>
        </authorList>
    </citation>
    <scope>NUCLEOTIDE SEQUENCE</scope>
    <source>
        <strain evidence="2">PS</strain>
    </source>
</reference>
<dbReference type="InterPro" id="IPR012544">
    <property type="entry name" value="PHb"/>
</dbReference>
<dbReference type="PANTHER" id="PTHR35796">
    <property type="entry name" value="HYPOTHETICAL CYTOSOLIC PROTEIN"/>
    <property type="match status" value="1"/>
</dbReference>
<dbReference type="CDD" id="cd13225">
    <property type="entry name" value="PH-like_bacteria"/>
    <property type="match status" value="1"/>
</dbReference>
<keyword evidence="3" id="KW-1185">Reference proteome</keyword>
<organism evidence="2 3">
    <name type="scientific">Methanococcus voltae PS</name>
    <dbReference type="NCBI Taxonomy" id="523842"/>
    <lineage>
        <taxon>Archaea</taxon>
        <taxon>Methanobacteriati</taxon>
        <taxon>Methanobacteriota</taxon>
        <taxon>Methanomada group</taxon>
        <taxon>Methanococci</taxon>
        <taxon>Methanococcales</taxon>
        <taxon>Methanococcaceae</taxon>
        <taxon>Methanococcus</taxon>
    </lineage>
</organism>
<dbReference type="InterPro" id="IPR037063">
    <property type="entry name" value="PHb_sf"/>
</dbReference>
<proteinExistence type="predicted"/>
<evidence type="ECO:0000259" key="1">
    <source>
        <dbReference type="Pfam" id="PF08000"/>
    </source>
</evidence>
<sequence length="121" mass="13605">MINVVKLGFFGKDNRGNENPFFKEFLLDGEEILCSFKGVRDELVFTPSRIIMMNAQGLTGKKKEFRFFQYSKINSYAIQNSGTFDLDSEIKLVIGSVEYEFGLGKGVDVISIGKLMSGLIQ</sequence>
<accession>A0ABT2EWF6</accession>
<dbReference type="PANTHER" id="PTHR35796:SF2">
    <property type="entry name" value="YVBH-LIKE OLIGOMERISATION REGION"/>
    <property type="match status" value="1"/>
</dbReference>
<dbReference type="SUPFAM" id="SSF50729">
    <property type="entry name" value="PH domain-like"/>
    <property type="match status" value="1"/>
</dbReference>
<dbReference type="Gene3D" id="2.30.29.50">
    <property type="entry name" value="Bacterial Pleckstrin homology domain"/>
    <property type="match status" value="1"/>
</dbReference>
<comment type="caution">
    <text evidence="2">The sequence shown here is derived from an EMBL/GenBank/DDBJ whole genome shotgun (WGS) entry which is preliminary data.</text>
</comment>
<dbReference type="Pfam" id="PF08000">
    <property type="entry name" value="bPH_1"/>
    <property type="match status" value="1"/>
</dbReference>
<protein>
    <recommendedName>
        <fullName evidence="1">Bacterial Pleckstrin homology domain-containing protein</fullName>
    </recommendedName>
</protein>
<name>A0ABT2EWF6_METVO</name>
<evidence type="ECO:0000313" key="2">
    <source>
        <dbReference type="EMBL" id="MCS3922292.1"/>
    </source>
</evidence>